<dbReference type="AlphaFoldDB" id="A0A8S3YW40"/>
<keyword evidence="2" id="KW-1185">Reference proteome</keyword>
<dbReference type="EMBL" id="CAJHNH020000899">
    <property type="protein sequence ID" value="CAG5120448.1"/>
    <property type="molecule type" value="Genomic_DNA"/>
</dbReference>
<accession>A0A8S3YW40</accession>
<dbReference type="Proteomes" id="UP000678393">
    <property type="component" value="Unassembled WGS sequence"/>
</dbReference>
<evidence type="ECO:0000313" key="1">
    <source>
        <dbReference type="EMBL" id="CAG5120448.1"/>
    </source>
</evidence>
<evidence type="ECO:0000313" key="2">
    <source>
        <dbReference type="Proteomes" id="UP000678393"/>
    </source>
</evidence>
<organism evidence="1 2">
    <name type="scientific">Candidula unifasciata</name>
    <dbReference type="NCBI Taxonomy" id="100452"/>
    <lineage>
        <taxon>Eukaryota</taxon>
        <taxon>Metazoa</taxon>
        <taxon>Spiralia</taxon>
        <taxon>Lophotrochozoa</taxon>
        <taxon>Mollusca</taxon>
        <taxon>Gastropoda</taxon>
        <taxon>Heterobranchia</taxon>
        <taxon>Euthyneura</taxon>
        <taxon>Panpulmonata</taxon>
        <taxon>Eupulmonata</taxon>
        <taxon>Stylommatophora</taxon>
        <taxon>Helicina</taxon>
        <taxon>Helicoidea</taxon>
        <taxon>Geomitridae</taxon>
        <taxon>Candidula</taxon>
    </lineage>
</organism>
<proteinExistence type="predicted"/>
<sequence>MHIARTPVPIAIYIGIHAAEVNNGRDRLPVLSLSMVDRPCIFLTGKARTRNEKNKRNESTSHERTIDVESFRQHITEKRFSAKIALPDMQLLSLKISTKRQ</sequence>
<reference evidence="1" key="1">
    <citation type="submission" date="2021-04" db="EMBL/GenBank/DDBJ databases">
        <authorList>
            <consortium name="Molecular Ecology Group"/>
        </authorList>
    </citation>
    <scope>NUCLEOTIDE SEQUENCE</scope>
</reference>
<name>A0A8S3YW40_9EUPU</name>
<comment type="caution">
    <text evidence="1">The sequence shown here is derived from an EMBL/GenBank/DDBJ whole genome shotgun (WGS) entry which is preliminary data.</text>
</comment>
<protein>
    <submittedName>
        <fullName evidence="1">Uncharacterized protein</fullName>
    </submittedName>
</protein>
<gene>
    <name evidence="1" type="ORF">CUNI_LOCUS6006</name>
</gene>